<feature type="domain" description="AB hydrolase-1" evidence="2">
    <location>
        <begin position="35"/>
        <end position="140"/>
    </location>
</feature>
<dbReference type="InterPro" id="IPR052897">
    <property type="entry name" value="Sec-Metab_Biosynth_Hydrolase"/>
</dbReference>
<evidence type="ECO:0000259" key="2">
    <source>
        <dbReference type="Pfam" id="PF12697"/>
    </source>
</evidence>
<gene>
    <name evidence="3" type="ORF">GRAN_1436</name>
</gene>
<dbReference type="Gene3D" id="3.40.50.1820">
    <property type="entry name" value="alpha/beta hydrolase"/>
    <property type="match status" value="1"/>
</dbReference>
<organism evidence="3 4">
    <name type="scientific">Granulicella sibirica</name>
    <dbReference type="NCBI Taxonomy" id="2479048"/>
    <lineage>
        <taxon>Bacteria</taxon>
        <taxon>Pseudomonadati</taxon>
        <taxon>Acidobacteriota</taxon>
        <taxon>Terriglobia</taxon>
        <taxon>Terriglobales</taxon>
        <taxon>Acidobacteriaceae</taxon>
        <taxon>Granulicella</taxon>
    </lineage>
</organism>
<dbReference type="InterPro" id="IPR000073">
    <property type="entry name" value="AB_hydrolase_1"/>
</dbReference>
<evidence type="ECO:0000256" key="1">
    <source>
        <dbReference type="SAM" id="SignalP"/>
    </source>
</evidence>
<dbReference type="EMBL" id="RDSM01000001">
    <property type="protein sequence ID" value="RXH58126.1"/>
    <property type="molecule type" value="Genomic_DNA"/>
</dbReference>
<feature type="signal peptide" evidence="1">
    <location>
        <begin position="1"/>
        <end position="20"/>
    </location>
</feature>
<feature type="chain" id="PRO_5020649656" evidence="1">
    <location>
        <begin position="21"/>
        <end position="190"/>
    </location>
</feature>
<protein>
    <submittedName>
        <fullName evidence="3">Putative signal peptide protein</fullName>
    </submittedName>
</protein>
<reference evidence="3 4" key="1">
    <citation type="submission" date="2018-11" db="EMBL/GenBank/DDBJ databases">
        <authorList>
            <person name="Mardanov A.V."/>
            <person name="Ravin N.V."/>
            <person name="Dedysh S.N."/>
        </authorList>
    </citation>
    <scope>NUCLEOTIDE SEQUENCE [LARGE SCALE GENOMIC DNA]</scope>
    <source>
        <strain evidence="3 4">AF10</strain>
    </source>
</reference>
<proteinExistence type="predicted"/>
<sequence length="190" mass="19996">MTKLAKTVLAGSIGAATALAGSGRAQPPVQPVKNIILVHGAFADGTSWGKVIPILEDRGFHVVAVQNPLTSLSDDVEATSRLIALQDGPVILVGHSWGGAVITEAGDDPKVVGLVYVAAWMPDIGHSANQASEPFGPTPVLKEIKVDAKHFASLSEDGVINDLQMDFPWRSGVSCSRFKDRRTGLCSMKS</sequence>
<evidence type="ECO:0000313" key="3">
    <source>
        <dbReference type="EMBL" id="RXH58126.1"/>
    </source>
</evidence>
<comment type="caution">
    <text evidence="3">The sequence shown here is derived from an EMBL/GenBank/DDBJ whole genome shotgun (WGS) entry which is preliminary data.</text>
</comment>
<name>A0A4Q0T8S6_9BACT</name>
<evidence type="ECO:0000313" key="4">
    <source>
        <dbReference type="Proteomes" id="UP000289437"/>
    </source>
</evidence>
<accession>A0A4Q0T8S6</accession>
<dbReference type="Pfam" id="PF12697">
    <property type="entry name" value="Abhydrolase_6"/>
    <property type="match status" value="1"/>
</dbReference>
<dbReference type="InterPro" id="IPR029058">
    <property type="entry name" value="AB_hydrolase_fold"/>
</dbReference>
<dbReference type="AlphaFoldDB" id="A0A4Q0T8S6"/>
<keyword evidence="1" id="KW-0732">Signal</keyword>
<dbReference type="SUPFAM" id="SSF53474">
    <property type="entry name" value="alpha/beta-Hydrolases"/>
    <property type="match status" value="1"/>
</dbReference>
<reference evidence="4" key="2">
    <citation type="submission" date="2019-02" db="EMBL/GenBank/DDBJ databases">
        <title>Granulicella sibirica sp. nov., a psychrotolerant acidobacterium isolated from an organic soil layer in forested tundra, West Siberia.</title>
        <authorList>
            <person name="Oshkin I.Y."/>
            <person name="Kulichevskaya I.S."/>
            <person name="Rijpstra W.I.C."/>
            <person name="Sinninghe Damste J.S."/>
            <person name="Rakitin A.L."/>
            <person name="Ravin N.V."/>
            <person name="Dedysh S.N."/>
        </authorList>
    </citation>
    <scope>NUCLEOTIDE SEQUENCE [LARGE SCALE GENOMIC DNA]</scope>
    <source>
        <strain evidence="4">AF10</strain>
    </source>
</reference>
<keyword evidence="4" id="KW-1185">Reference proteome</keyword>
<dbReference type="Proteomes" id="UP000289437">
    <property type="component" value="Unassembled WGS sequence"/>
</dbReference>
<dbReference type="PANTHER" id="PTHR37017">
    <property type="entry name" value="AB HYDROLASE-1 DOMAIN-CONTAINING PROTEIN-RELATED"/>
    <property type="match status" value="1"/>
</dbReference>
<dbReference type="PANTHER" id="PTHR37017:SF11">
    <property type="entry name" value="ESTERASE_LIPASE_THIOESTERASE DOMAIN-CONTAINING PROTEIN"/>
    <property type="match status" value="1"/>
</dbReference>